<proteinExistence type="evidence at transcript level"/>
<dbReference type="SMART" id="SM00034">
    <property type="entry name" value="CLECT"/>
    <property type="match status" value="1"/>
</dbReference>
<sequence length="132" mass="15276">EIGWVDLDSECLFFHQETRMPWEDARIFCQELGGGDLAVIDRASMLREIYKYLVKYGLQDSFWIGGSDIEAEGNWTWVDDTDIVRGTPYWALHSGLFGWSHEPSGGTEENCLAMDSERKFYFNDHDCNDVLH</sequence>
<dbReference type="InterPro" id="IPR050111">
    <property type="entry name" value="C-type_lectin/snaclec_domain"/>
</dbReference>
<dbReference type="Pfam" id="PF00059">
    <property type="entry name" value="Lectin_C"/>
    <property type="match status" value="1"/>
</dbReference>
<dbReference type="InterPro" id="IPR001304">
    <property type="entry name" value="C-type_lectin-like"/>
</dbReference>
<dbReference type="PANTHER" id="PTHR22803">
    <property type="entry name" value="MANNOSE, PHOSPHOLIPASE, LECTIN RECEPTOR RELATED"/>
    <property type="match status" value="1"/>
</dbReference>
<dbReference type="EMBL" id="GQ354218">
    <property type="protein sequence ID" value="ADG85665.1"/>
    <property type="molecule type" value="mRNA"/>
</dbReference>
<dbReference type="InterPro" id="IPR016187">
    <property type="entry name" value="CTDL_fold"/>
</dbReference>
<reference evidence="2" key="1">
    <citation type="submission" date="2009-07" db="EMBL/GenBank/DDBJ databases">
        <title>Characterization of four novel C-type lectins from the shrimp Marsupenaeus japonicus.</title>
        <authorList>
            <person name="Song K."/>
            <person name="Li D."/>
            <person name="Zhang M."/>
            <person name="Yang H."/>
            <person name="Xu X."/>
        </authorList>
    </citation>
    <scope>NUCLEOTIDE SEQUENCE</scope>
</reference>
<organism evidence="2">
    <name type="scientific">Penaeus japonicus</name>
    <name type="common">Kuruma prawn</name>
    <name type="synonym">Marsupenaeus japonicus</name>
    <dbReference type="NCBI Taxonomy" id="27405"/>
    <lineage>
        <taxon>Eukaryota</taxon>
        <taxon>Metazoa</taxon>
        <taxon>Ecdysozoa</taxon>
        <taxon>Arthropoda</taxon>
        <taxon>Crustacea</taxon>
        <taxon>Multicrustacea</taxon>
        <taxon>Malacostraca</taxon>
        <taxon>Eumalacostraca</taxon>
        <taxon>Eucarida</taxon>
        <taxon>Decapoda</taxon>
        <taxon>Dendrobranchiata</taxon>
        <taxon>Penaeoidea</taxon>
        <taxon>Penaeidae</taxon>
        <taxon>Penaeus</taxon>
    </lineage>
</organism>
<dbReference type="SUPFAM" id="SSF56436">
    <property type="entry name" value="C-type lectin-like"/>
    <property type="match status" value="1"/>
</dbReference>
<feature type="non-terminal residue" evidence="2">
    <location>
        <position position="1"/>
    </location>
</feature>
<feature type="domain" description="C-type lectin" evidence="1">
    <location>
        <begin position="7"/>
        <end position="132"/>
    </location>
</feature>
<evidence type="ECO:0000313" key="2">
    <source>
        <dbReference type="EMBL" id="ADG85665.1"/>
    </source>
</evidence>
<dbReference type="CDD" id="cd00037">
    <property type="entry name" value="CLECT"/>
    <property type="match status" value="1"/>
</dbReference>
<dbReference type="PROSITE" id="PS50041">
    <property type="entry name" value="C_TYPE_LECTIN_2"/>
    <property type="match status" value="1"/>
</dbReference>
<dbReference type="OrthoDB" id="7715894at2759"/>
<accession>E2CV68</accession>
<name>E2CV68_PENJP</name>
<feature type="non-terminal residue" evidence="2">
    <location>
        <position position="132"/>
    </location>
</feature>
<protein>
    <submittedName>
        <fullName evidence="2">Lectin A isoform 2</fullName>
    </submittedName>
</protein>
<dbReference type="Gene3D" id="3.10.100.10">
    <property type="entry name" value="Mannose-Binding Protein A, subunit A"/>
    <property type="match status" value="1"/>
</dbReference>
<evidence type="ECO:0000259" key="1">
    <source>
        <dbReference type="PROSITE" id="PS50041"/>
    </source>
</evidence>
<dbReference type="AlphaFoldDB" id="E2CV68"/>
<gene>
    <name evidence="2" type="primary">LecA</name>
</gene>
<dbReference type="InterPro" id="IPR016186">
    <property type="entry name" value="C-type_lectin-like/link_sf"/>
</dbReference>